<dbReference type="RefSeq" id="WP_379910174.1">
    <property type="nucleotide sequence ID" value="NZ_JBHSWE010000001.1"/>
</dbReference>
<reference evidence="2" key="1">
    <citation type="journal article" date="2019" name="Int. J. Syst. Evol. Microbiol.">
        <title>The Global Catalogue of Microorganisms (GCM) 10K type strain sequencing project: providing services to taxonomists for standard genome sequencing and annotation.</title>
        <authorList>
            <consortium name="The Broad Institute Genomics Platform"/>
            <consortium name="The Broad Institute Genome Sequencing Center for Infectious Disease"/>
            <person name="Wu L."/>
            <person name="Ma J."/>
        </authorList>
    </citation>
    <scope>NUCLEOTIDE SEQUENCE [LARGE SCALE GENOMIC DNA]</scope>
    <source>
        <strain evidence="2">NBRC 111756</strain>
    </source>
</reference>
<comment type="caution">
    <text evidence="1">The sequence shown here is derived from an EMBL/GenBank/DDBJ whole genome shotgun (WGS) entry which is preliminary data.</text>
</comment>
<dbReference type="Pfam" id="PF07254">
    <property type="entry name" value="Cpta_toxin"/>
    <property type="match status" value="1"/>
</dbReference>
<organism evidence="1 2">
    <name type="scientific">Marinobacterium aestuariivivens</name>
    <dbReference type="NCBI Taxonomy" id="1698799"/>
    <lineage>
        <taxon>Bacteria</taxon>
        <taxon>Pseudomonadati</taxon>
        <taxon>Pseudomonadota</taxon>
        <taxon>Gammaproteobacteria</taxon>
        <taxon>Oceanospirillales</taxon>
        <taxon>Oceanospirillaceae</taxon>
        <taxon>Marinobacterium</taxon>
    </lineage>
</organism>
<dbReference type="InterPro" id="IPR009883">
    <property type="entry name" value="YgfX"/>
</dbReference>
<keyword evidence="2" id="KW-1185">Reference proteome</keyword>
<gene>
    <name evidence="1" type="ORF">ACFQDL_17595</name>
</gene>
<dbReference type="Proteomes" id="UP001596422">
    <property type="component" value="Unassembled WGS sequence"/>
</dbReference>
<proteinExistence type="predicted"/>
<dbReference type="EMBL" id="JBHSWE010000001">
    <property type="protein sequence ID" value="MFC6671676.1"/>
    <property type="molecule type" value="Genomic_DNA"/>
</dbReference>
<sequence>MAEWNQPRLPAWAYGIQPRAPYLKPFLALGAVASAVLAQRAIGSAALMLRWDVDRRTLSVRSGSEPWQPVEQLESTMVLPWCVLMRLRLAHGRIRLVVVPDSVSSAGYRRLSVLARLAPLALNVSDPATRN</sequence>
<protein>
    <submittedName>
        <fullName evidence="1">Protein YgfX</fullName>
    </submittedName>
</protein>
<evidence type="ECO:0000313" key="2">
    <source>
        <dbReference type="Proteomes" id="UP001596422"/>
    </source>
</evidence>
<accession>A0ABW2A2R0</accession>
<evidence type="ECO:0000313" key="1">
    <source>
        <dbReference type="EMBL" id="MFC6671676.1"/>
    </source>
</evidence>
<name>A0ABW2A2R0_9GAMM</name>